<evidence type="ECO:0000313" key="2">
    <source>
        <dbReference type="EMBL" id="NIJ43765.1"/>
    </source>
</evidence>
<keyword evidence="3" id="KW-1185">Reference proteome</keyword>
<dbReference type="Proteomes" id="UP000745859">
    <property type="component" value="Unassembled WGS sequence"/>
</dbReference>
<evidence type="ECO:0000256" key="1">
    <source>
        <dbReference type="SAM" id="SignalP"/>
    </source>
</evidence>
<gene>
    <name evidence="2" type="ORF">FHR24_000204</name>
</gene>
<comment type="caution">
    <text evidence="2">The sequence shown here is derived from an EMBL/GenBank/DDBJ whole genome shotgun (WGS) entry which is preliminary data.</text>
</comment>
<dbReference type="RefSeq" id="WP_167182581.1">
    <property type="nucleotide sequence ID" value="NZ_JAASQL010000001.1"/>
</dbReference>
<reference evidence="2 3" key="1">
    <citation type="submission" date="2020-03" db="EMBL/GenBank/DDBJ databases">
        <title>Genomic Encyclopedia of Type Strains, Phase IV (KMG-IV): sequencing the most valuable type-strain genomes for metagenomic binning, comparative biology and taxonomic classification.</title>
        <authorList>
            <person name="Goeker M."/>
        </authorList>
    </citation>
    <scope>NUCLEOTIDE SEQUENCE [LARGE SCALE GENOMIC DNA]</scope>
    <source>
        <strain evidence="2 3">DSM 101599</strain>
    </source>
</reference>
<protein>
    <submittedName>
        <fullName evidence="2">Uncharacterized protein</fullName>
    </submittedName>
</protein>
<accession>A0ABX0U7N7</accession>
<proteinExistence type="predicted"/>
<organism evidence="2 3">
    <name type="scientific">Wenyingzhuangia heitensis</name>
    <dbReference type="NCBI Taxonomy" id="1487859"/>
    <lineage>
        <taxon>Bacteria</taxon>
        <taxon>Pseudomonadati</taxon>
        <taxon>Bacteroidota</taxon>
        <taxon>Flavobacteriia</taxon>
        <taxon>Flavobacteriales</taxon>
        <taxon>Flavobacteriaceae</taxon>
        <taxon>Wenyingzhuangia</taxon>
    </lineage>
</organism>
<evidence type="ECO:0000313" key="3">
    <source>
        <dbReference type="Proteomes" id="UP000745859"/>
    </source>
</evidence>
<dbReference type="EMBL" id="JAASQL010000001">
    <property type="protein sequence ID" value="NIJ43765.1"/>
    <property type="molecule type" value="Genomic_DNA"/>
</dbReference>
<name>A0ABX0U7N7_9FLAO</name>
<sequence length="130" mass="15158">MKNFLFKISLSILVFLSGYSNSYASLVGNDFDFEKLENLQEGSGDNISYQKEASFIHQMHIHNHHEDYVLEIDEEEESESHHKILPALSNFTSVYRQEPNLGFFTLKSSVYKSFSYVSLKRHILFCVIRI</sequence>
<feature type="signal peptide" evidence="1">
    <location>
        <begin position="1"/>
        <end position="24"/>
    </location>
</feature>
<keyword evidence="1" id="KW-0732">Signal</keyword>
<feature type="chain" id="PRO_5047465198" evidence="1">
    <location>
        <begin position="25"/>
        <end position="130"/>
    </location>
</feature>